<protein>
    <submittedName>
        <fullName evidence="2">Uncharacterized protein</fullName>
    </submittedName>
</protein>
<dbReference type="Proteomes" id="UP000712673">
    <property type="component" value="Unassembled WGS sequence"/>
</dbReference>
<evidence type="ECO:0000313" key="2">
    <source>
        <dbReference type="EMBL" id="MBM3222897.1"/>
    </source>
</evidence>
<feature type="transmembrane region" description="Helical" evidence="1">
    <location>
        <begin position="259"/>
        <end position="285"/>
    </location>
</feature>
<keyword evidence="1" id="KW-0472">Membrane</keyword>
<feature type="transmembrane region" description="Helical" evidence="1">
    <location>
        <begin position="225"/>
        <end position="247"/>
    </location>
</feature>
<gene>
    <name evidence="2" type="ORF">FJZ47_03710</name>
</gene>
<proteinExistence type="predicted"/>
<evidence type="ECO:0000256" key="1">
    <source>
        <dbReference type="SAM" id="Phobius"/>
    </source>
</evidence>
<feature type="transmembrane region" description="Helical" evidence="1">
    <location>
        <begin position="61"/>
        <end position="83"/>
    </location>
</feature>
<name>A0A938AZR3_UNCTE</name>
<accession>A0A938AZR3</accession>
<feature type="transmembrane region" description="Helical" evidence="1">
    <location>
        <begin position="95"/>
        <end position="114"/>
    </location>
</feature>
<dbReference type="EMBL" id="VGLS01000068">
    <property type="protein sequence ID" value="MBM3222897.1"/>
    <property type="molecule type" value="Genomic_DNA"/>
</dbReference>
<sequence>MDSLIFILKVVLGTVLFTLILWYAQSRHPRAAGMMLTFPALNGLGLLTAESHDLPLMARAMLPMIALNGCLCTAYIGLQRWLASASPGLPCVGRAWLGVSCGVLLWSGGAYWGAPLLQSALLSSLSMLLFIGLYAIGSTPFVVRLWRLPLDAQSVAGRLPFWTLLHTQWLRVGGVALLLSVVMLVAQYGATAWAGRLSALPLLPFYSLMMLTCPQERQATSVARLVQVGSTALLGPLVAMLCVWGFMHYLLLLPLASTTVSYILLGSGGLLSFWGMSGLLIWGVLKGLEALHAGDPLTKSRWLCNP</sequence>
<evidence type="ECO:0000313" key="3">
    <source>
        <dbReference type="Proteomes" id="UP000712673"/>
    </source>
</evidence>
<keyword evidence="1" id="KW-0812">Transmembrane</keyword>
<feature type="transmembrane region" description="Helical" evidence="1">
    <location>
        <begin position="120"/>
        <end position="143"/>
    </location>
</feature>
<organism evidence="2 3">
    <name type="scientific">Tectimicrobiota bacterium</name>
    <dbReference type="NCBI Taxonomy" id="2528274"/>
    <lineage>
        <taxon>Bacteria</taxon>
        <taxon>Pseudomonadati</taxon>
        <taxon>Nitrospinota/Tectimicrobiota group</taxon>
        <taxon>Candidatus Tectimicrobiota</taxon>
    </lineage>
</organism>
<feature type="transmembrane region" description="Helical" evidence="1">
    <location>
        <begin position="6"/>
        <end position="24"/>
    </location>
</feature>
<feature type="transmembrane region" description="Helical" evidence="1">
    <location>
        <begin position="169"/>
        <end position="188"/>
    </location>
</feature>
<keyword evidence="1" id="KW-1133">Transmembrane helix</keyword>
<reference evidence="2" key="1">
    <citation type="submission" date="2019-03" db="EMBL/GenBank/DDBJ databases">
        <title>Lake Tanganyika Metagenome-Assembled Genomes (MAGs).</title>
        <authorList>
            <person name="Tran P."/>
        </authorList>
    </citation>
    <scope>NUCLEOTIDE SEQUENCE</scope>
    <source>
        <strain evidence="2">K_DeepCast_65m_m2_066</strain>
    </source>
</reference>
<comment type="caution">
    <text evidence="2">The sequence shown here is derived from an EMBL/GenBank/DDBJ whole genome shotgun (WGS) entry which is preliminary data.</text>
</comment>
<dbReference type="AlphaFoldDB" id="A0A938AZR3"/>